<name>A0A098G1G1_9GAMM</name>
<dbReference type="OrthoDB" id="5636981at2"/>
<evidence type="ECO:0000313" key="3">
    <source>
        <dbReference type="Proteomes" id="UP000032430"/>
    </source>
</evidence>
<proteinExistence type="predicted"/>
<protein>
    <submittedName>
        <fullName evidence="2">Uncharacterized protein</fullName>
    </submittedName>
</protein>
<dbReference type="RefSeq" id="WP_045094622.1">
    <property type="nucleotide sequence ID" value="NZ_LN614827.1"/>
</dbReference>
<dbReference type="HOGENOM" id="CLU_1794082_0_0_6"/>
<dbReference type="STRING" id="1212491.LFA_0344"/>
<dbReference type="AlphaFoldDB" id="A0A098G1G1"/>
<gene>
    <name evidence="2" type="ORF">LFA_0344</name>
</gene>
<dbReference type="Proteomes" id="UP000032430">
    <property type="component" value="Chromosome I"/>
</dbReference>
<sequence>MKERLLLVLMTVMLCYTNLSHADYIFHSNNTNSCEHISGSWAGKGQAYNWILGSCKYHGSGTVSIPDKDGNFAITVSAYKDSGSSLCPNHSAKQLHGVCINGEVTIHTEFGNLLGTFSEHEGNAQGTLYVAPGIDAKIEIQFQRTE</sequence>
<evidence type="ECO:0000256" key="1">
    <source>
        <dbReference type="SAM" id="SignalP"/>
    </source>
</evidence>
<evidence type="ECO:0000313" key="2">
    <source>
        <dbReference type="EMBL" id="CEG55814.1"/>
    </source>
</evidence>
<organism evidence="2 3">
    <name type="scientific">Legionella fallonii LLAP-10</name>
    <dbReference type="NCBI Taxonomy" id="1212491"/>
    <lineage>
        <taxon>Bacteria</taxon>
        <taxon>Pseudomonadati</taxon>
        <taxon>Pseudomonadota</taxon>
        <taxon>Gammaproteobacteria</taxon>
        <taxon>Legionellales</taxon>
        <taxon>Legionellaceae</taxon>
        <taxon>Legionella</taxon>
    </lineage>
</organism>
<reference evidence="3" key="1">
    <citation type="submission" date="2014-09" db="EMBL/GenBank/DDBJ databases">
        <authorList>
            <person name="Gomez-Valero L."/>
        </authorList>
    </citation>
    <scope>NUCLEOTIDE SEQUENCE [LARGE SCALE GENOMIC DNA]</scope>
    <source>
        <strain evidence="3">ATCC700992</strain>
    </source>
</reference>
<dbReference type="EMBL" id="LN614827">
    <property type="protein sequence ID" value="CEG55814.1"/>
    <property type="molecule type" value="Genomic_DNA"/>
</dbReference>
<keyword evidence="1" id="KW-0732">Signal</keyword>
<dbReference type="KEGG" id="lfa:LFA_0344"/>
<keyword evidence="3" id="KW-1185">Reference proteome</keyword>
<feature type="chain" id="PRO_5001942557" evidence="1">
    <location>
        <begin position="23"/>
        <end position="146"/>
    </location>
</feature>
<feature type="signal peptide" evidence="1">
    <location>
        <begin position="1"/>
        <end position="22"/>
    </location>
</feature>
<accession>A0A098G1G1</accession>